<reference evidence="1 2" key="1">
    <citation type="submission" date="2016-07" db="EMBL/GenBank/DDBJ databases">
        <title>Genome analysis of Flavihumibacter stibioxidans YS-17.</title>
        <authorList>
            <person name="Shi K."/>
            <person name="Han Y."/>
            <person name="Wang G."/>
        </authorList>
    </citation>
    <scope>NUCLEOTIDE SEQUENCE [LARGE SCALE GENOMIC DNA]</scope>
    <source>
        <strain evidence="1 2">YS-17</strain>
    </source>
</reference>
<accession>A0ABR7M2Z6</accession>
<name>A0ABR7M2Z6_9BACT</name>
<proteinExistence type="predicted"/>
<comment type="caution">
    <text evidence="1">The sequence shown here is derived from an EMBL/GenBank/DDBJ whole genome shotgun (WGS) entry which is preliminary data.</text>
</comment>
<organism evidence="1 2">
    <name type="scientific">Flavihumibacter stibioxidans</name>
    <dbReference type="NCBI Taxonomy" id="1834163"/>
    <lineage>
        <taxon>Bacteria</taxon>
        <taxon>Pseudomonadati</taxon>
        <taxon>Bacteroidota</taxon>
        <taxon>Chitinophagia</taxon>
        <taxon>Chitinophagales</taxon>
        <taxon>Chitinophagaceae</taxon>
        <taxon>Flavihumibacter</taxon>
    </lineage>
</organism>
<sequence>MYSYSLLETSCYYLIQEKEEGPISLIKVNMETDYCLFITRFGETEITEWRKKQDPIHEILELLSDEKVKEWQTAYYSNEDAYFEDGNGEE</sequence>
<dbReference type="Proteomes" id="UP000765802">
    <property type="component" value="Unassembled WGS sequence"/>
</dbReference>
<evidence type="ECO:0000313" key="1">
    <source>
        <dbReference type="EMBL" id="MBC6489380.1"/>
    </source>
</evidence>
<evidence type="ECO:0000313" key="2">
    <source>
        <dbReference type="Proteomes" id="UP000765802"/>
    </source>
</evidence>
<protein>
    <submittedName>
        <fullName evidence="1">Uncharacterized protein</fullName>
    </submittedName>
</protein>
<dbReference type="EMBL" id="MBUA01000001">
    <property type="protein sequence ID" value="MBC6489380.1"/>
    <property type="molecule type" value="Genomic_DNA"/>
</dbReference>
<dbReference type="RefSeq" id="WP_187254742.1">
    <property type="nucleotide sequence ID" value="NZ_JBHULF010000006.1"/>
</dbReference>
<keyword evidence="2" id="KW-1185">Reference proteome</keyword>
<gene>
    <name evidence="1" type="ORF">BC349_00240</name>
</gene>